<name>A0ABQ8HZW7_9ROSI</name>
<dbReference type="EMBL" id="JAFEMO010000005">
    <property type="protein sequence ID" value="KAH7569895.1"/>
    <property type="molecule type" value="Genomic_DNA"/>
</dbReference>
<evidence type="ECO:0000313" key="3">
    <source>
        <dbReference type="Proteomes" id="UP000827721"/>
    </source>
</evidence>
<evidence type="ECO:0000313" key="2">
    <source>
        <dbReference type="EMBL" id="KAH7569895.1"/>
    </source>
</evidence>
<feature type="compositionally biased region" description="Basic and acidic residues" evidence="1">
    <location>
        <begin position="45"/>
        <end position="54"/>
    </location>
</feature>
<proteinExistence type="predicted"/>
<evidence type="ECO:0000256" key="1">
    <source>
        <dbReference type="SAM" id="MobiDB-lite"/>
    </source>
</evidence>
<keyword evidence="3" id="KW-1185">Reference proteome</keyword>
<sequence length="114" mass="12325">MASLKSEKPVGTQLFGQVKKDPNKAADGATKAAPSKPGAKKSAPKVKEPKKKTNEQNVDGIVGKRWQGSSEALMWPSMLFIGTSSYGSICYLSEAAWRRHLNCPTNSRAFIEGD</sequence>
<reference evidence="2 3" key="1">
    <citation type="submission" date="2021-02" db="EMBL/GenBank/DDBJ databases">
        <title>Plant Genome Project.</title>
        <authorList>
            <person name="Zhang R.-G."/>
        </authorList>
    </citation>
    <scope>NUCLEOTIDE SEQUENCE [LARGE SCALE GENOMIC DNA]</scope>
    <source>
        <tissue evidence="2">Leaves</tissue>
    </source>
</reference>
<accession>A0ABQ8HZW7</accession>
<protein>
    <submittedName>
        <fullName evidence="2">Uncharacterized protein</fullName>
    </submittedName>
</protein>
<gene>
    <name evidence="2" type="ORF">JRO89_XS05G0015000</name>
</gene>
<dbReference type="PANTHER" id="PTHR35831:SF1">
    <property type="match status" value="1"/>
</dbReference>
<feature type="region of interest" description="Disordered" evidence="1">
    <location>
        <begin position="1"/>
        <end position="63"/>
    </location>
</feature>
<organism evidence="2 3">
    <name type="scientific">Xanthoceras sorbifolium</name>
    <dbReference type="NCBI Taxonomy" id="99658"/>
    <lineage>
        <taxon>Eukaryota</taxon>
        <taxon>Viridiplantae</taxon>
        <taxon>Streptophyta</taxon>
        <taxon>Embryophyta</taxon>
        <taxon>Tracheophyta</taxon>
        <taxon>Spermatophyta</taxon>
        <taxon>Magnoliopsida</taxon>
        <taxon>eudicotyledons</taxon>
        <taxon>Gunneridae</taxon>
        <taxon>Pentapetalae</taxon>
        <taxon>rosids</taxon>
        <taxon>malvids</taxon>
        <taxon>Sapindales</taxon>
        <taxon>Sapindaceae</taxon>
        <taxon>Xanthoceroideae</taxon>
        <taxon>Xanthoceras</taxon>
    </lineage>
</organism>
<dbReference type="PANTHER" id="PTHR35831">
    <property type="entry name" value="OS01G0642200 PROTEIN"/>
    <property type="match status" value="1"/>
</dbReference>
<comment type="caution">
    <text evidence="2">The sequence shown here is derived from an EMBL/GenBank/DDBJ whole genome shotgun (WGS) entry which is preliminary data.</text>
</comment>
<feature type="compositionally biased region" description="Low complexity" evidence="1">
    <location>
        <begin position="28"/>
        <end position="37"/>
    </location>
</feature>
<dbReference type="Proteomes" id="UP000827721">
    <property type="component" value="Unassembled WGS sequence"/>
</dbReference>